<dbReference type="CDD" id="cd14686">
    <property type="entry name" value="bZIP"/>
    <property type="match status" value="1"/>
</dbReference>
<dbReference type="EMBL" id="HBGH01013964">
    <property type="protein sequence ID" value="CAD9235676.1"/>
    <property type="molecule type" value="Transcribed_RNA"/>
</dbReference>
<dbReference type="InterPro" id="IPR004827">
    <property type="entry name" value="bZIP"/>
</dbReference>
<evidence type="ECO:0000313" key="3">
    <source>
        <dbReference type="EMBL" id="CAD9235676.1"/>
    </source>
</evidence>
<reference evidence="3" key="1">
    <citation type="submission" date="2021-01" db="EMBL/GenBank/DDBJ databases">
        <authorList>
            <person name="Corre E."/>
            <person name="Pelletier E."/>
            <person name="Niang G."/>
            <person name="Scheremetjew M."/>
            <person name="Finn R."/>
            <person name="Kale V."/>
            <person name="Holt S."/>
            <person name="Cochrane G."/>
            <person name="Meng A."/>
            <person name="Brown T."/>
            <person name="Cohen L."/>
        </authorList>
    </citation>
    <scope>NUCLEOTIDE SEQUENCE</scope>
    <source>
        <strain evidence="3">SAG 36.94</strain>
    </source>
</reference>
<dbReference type="SUPFAM" id="SSF57959">
    <property type="entry name" value="Leucine zipper domain"/>
    <property type="match status" value="1"/>
</dbReference>
<dbReference type="GO" id="GO:0003700">
    <property type="term" value="F:DNA-binding transcription factor activity"/>
    <property type="evidence" value="ECO:0007669"/>
    <property type="project" value="InterPro"/>
</dbReference>
<name>A0A7S1TGK7_9RHOD</name>
<evidence type="ECO:0000256" key="1">
    <source>
        <dbReference type="SAM" id="MobiDB-lite"/>
    </source>
</evidence>
<feature type="compositionally biased region" description="Polar residues" evidence="1">
    <location>
        <begin position="125"/>
        <end position="134"/>
    </location>
</feature>
<feature type="domain" description="BZIP" evidence="2">
    <location>
        <begin position="182"/>
        <end position="231"/>
    </location>
</feature>
<dbReference type="AlphaFoldDB" id="A0A7S1TGK7"/>
<sequence>MAEKGFRNMAGDLGNIDSSRQLGVVHTESGVNMGERGFLLPVGTNAGLAQMSLFPPRAGGLMPNPSLYYSNILAGNSPRFGDAVPSPTTFQPHGDLHASFPGPGSAIAIQRSAAVGPEGDVDIGSCSTSTGHSNSLKRKSSGDGESGDADERRRCPAAGVSEASRSYSPDVTSDRRSVSELEKVKNARAMRNREAASRSRQQQKEKRAYLENENERLLARVKELEREQESLVAQYELKFGIPPDSTLFQPDGTSASG</sequence>
<dbReference type="InterPro" id="IPR046347">
    <property type="entry name" value="bZIP_sf"/>
</dbReference>
<evidence type="ECO:0000259" key="2">
    <source>
        <dbReference type="PROSITE" id="PS50217"/>
    </source>
</evidence>
<feature type="region of interest" description="Disordered" evidence="1">
    <location>
        <begin position="118"/>
        <end position="209"/>
    </location>
</feature>
<feature type="compositionally biased region" description="Basic and acidic residues" evidence="1">
    <location>
        <begin position="172"/>
        <end position="209"/>
    </location>
</feature>
<dbReference type="PROSITE" id="PS50217">
    <property type="entry name" value="BZIP"/>
    <property type="match status" value="1"/>
</dbReference>
<proteinExistence type="predicted"/>
<accession>A0A7S1TGK7</accession>
<protein>
    <recommendedName>
        <fullName evidence="2">BZIP domain-containing protein</fullName>
    </recommendedName>
</protein>
<organism evidence="3">
    <name type="scientific">Compsopogon caeruleus</name>
    <dbReference type="NCBI Taxonomy" id="31354"/>
    <lineage>
        <taxon>Eukaryota</taxon>
        <taxon>Rhodophyta</taxon>
        <taxon>Compsopogonophyceae</taxon>
        <taxon>Compsopogonales</taxon>
        <taxon>Compsopogonaceae</taxon>
        <taxon>Compsopogon</taxon>
    </lineage>
</organism>
<gene>
    <name evidence="3" type="ORF">CCAE0312_LOCUS7767</name>
</gene>